<feature type="compositionally biased region" description="Basic and acidic residues" evidence="1">
    <location>
        <begin position="280"/>
        <end position="309"/>
    </location>
</feature>
<name>A0A229Y558_ASPFM</name>
<accession>A0A229Y558</accession>
<protein>
    <recommendedName>
        <fullName evidence="2">Domain of unknown function at the cortex 1 domain-containing protein</fullName>
    </recommendedName>
</protein>
<comment type="caution">
    <text evidence="3">The sequence shown here is derived from an EMBL/GenBank/DDBJ whole genome shotgun (WGS) entry which is preliminary data.</text>
</comment>
<evidence type="ECO:0000259" key="2">
    <source>
        <dbReference type="Pfam" id="PF08588"/>
    </source>
</evidence>
<dbReference type="EMBL" id="JAIBSC010000007">
    <property type="protein sequence ID" value="KAH1910522.1"/>
    <property type="molecule type" value="Genomic_DNA"/>
</dbReference>
<dbReference type="PANTHER" id="PTHR34826:SF2">
    <property type="entry name" value="UPF0590 PROTEIN C409.17C"/>
    <property type="match status" value="1"/>
</dbReference>
<organism evidence="3 4">
    <name type="scientific">Aspergillus fumigatus</name>
    <name type="common">Neosartorya fumigata</name>
    <dbReference type="NCBI Taxonomy" id="746128"/>
    <lineage>
        <taxon>Eukaryota</taxon>
        <taxon>Fungi</taxon>
        <taxon>Dikarya</taxon>
        <taxon>Ascomycota</taxon>
        <taxon>Pezizomycotina</taxon>
        <taxon>Eurotiomycetes</taxon>
        <taxon>Eurotiomycetidae</taxon>
        <taxon>Eurotiales</taxon>
        <taxon>Aspergillaceae</taxon>
        <taxon>Aspergillus</taxon>
        <taxon>Aspergillus subgen. Fumigati</taxon>
    </lineage>
</organism>
<dbReference type="InterPro" id="IPR013897">
    <property type="entry name" value="Duc1"/>
</dbReference>
<proteinExistence type="predicted"/>
<feature type="domain" description="Domain of unknown function at the cortex 1" evidence="2">
    <location>
        <begin position="11"/>
        <end position="271"/>
    </location>
</feature>
<evidence type="ECO:0000256" key="1">
    <source>
        <dbReference type="SAM" id="MobiDB-lite"/>
    </source>
</evidence>
<sequence>MFSGTQAHKYRLKVTAGAEYNPESHKIVPVNRDQTLRIESGLATVSLCVRIQNFTGYPDDSPKTHPYFSHPLHRNDQYSISFAIVFKKPVNSNDLIFGNDFDRPIRDRLPPGFNAALKLVKWTIDPAMDGDAYADKPHLYSPAVAALNQFRIGETIAKNDEVPTVHDVVVEEGADGSGVEERAQRGIPEGVAERRKMFQNEEERQKFVFEPGRVYSADFGNPYLVFNDFSLRLPGLTVHATKFIDEKNHDLRYVLKNRETGEVYFVVLFTLILLDMEKEPEVKERSKQEIQEGTGKHGENEGKLGKFEWEPEPSAGDVE</sequence>
<gene>
    <name evidence="3" type="ORF">KXV57_008144</name>
</gene>
<reference evidence="3" key="1">
    <citation type="submission" date="2021-08" db="EMBL/GenBank/DDBJ databases">
        <title>Global Aspergillus fumigatus from environmental and clinical sources.</title>
        <authorList>
            <person name="Barber A."/>
            <person name="Sae-Ong T."/>
        </authorList>
    </citation>
    <scope>NUCLEOTIDE SEQUENCE</scope>
    <source>
        <strain evidence="3">NRZ-2016-071</strain>
    </source>
</reference>
<dbReference type="PANTHER" id="PTHR34826">
    <property type="entry name" value="UPF0590 PROTEIN C409.17C"/>
    <property type="match status" value="1"/>
</dbReference>
<dbReference type="AlphaFoldDB" id="A0A229Y558"/>
<evidence type="ECO:0000313" key="4">
    <source>
        <dbReference type="Proteomes" id="UP000813423"/>
    </source>
</evidence>
<dbReference type="Pfam" id="PF08588">
    <property type="entry name" value="Duc1"/>
    <property type="match status" value="1"/>
</dbReference>
<evidence type="ECO:0000313" key="3">
    <source>
        <dbReference type="EMBL" id="KAH1910522.1"/>
    </source>
</evidence>
<dbReference type="Proteomes" id="UP000813423">
    <property type="component" value="Unassembled WGS sequence"/>
</dbReference>
<feature type="region of interest" description="Disordered" evidence="1">
    <location>
        <begin position="280"/>
        <end position="319"/>
    </location>
</feature>